<evidence type="ECO:0000256" key="2">
    <source>
        <dbReference type="ARBA" id="ARBA00022741"/>
    </source>
</evidence>
<comment type="similarity">
    <text evidence="1">Belongs to the CoaE family.</text>
</comment>
<keyword evidence="4" id="KW-0812">Transmembrane</keyword>
<dbReference type="EMBL" id="GL377303">
    <property type="protein sequence ID" value="EFJ00728.1"/>
    <property type="molecule type" value="Genomic_DNA"/>
</dbReference>
<sequence length="239" mass="26624">MLVVGLTGGIATGKSTVSKLLRDADIPIVDADVLARQVVEPGTPALKRIVKAFGPQILLEDGSLNRKALGEIIFNDAEKRKVLNGIVHPAVRWAMVRAIARAWLTGKRVCVTDVPLLIESGIWRFVGQTVVVSCPFDVQLERLMLRDQSTEEAARARINAQMSMAEKVAYADVVLDNSTTPEALRAQVEELLQQWRKQTRYTWLLEWLVPPVGLLVAAVTLAYRNWRYAARRRSISKDA</sequence>
<dbReference type="SUPFAM" id="SSF52540">
    <property type="entry name" value="P-loop containing nucleoside triphosphate hydrolases"/>
    <property type="match status" value="1"/>
</dbReference>
<dbReference type="OMA" id="CQMDIEQ"/>
<keyword evidence="2" id="KW-0547">Nucleotide-binding</keyword>
<protein>
    <recommendedName>
        <fullName evidence="7">Dephospho-CoA kinase</fullName>
    </recommendedName>
</protein>
<dbReference type="FunCoup" id="D8PUI2">
    <property type="interactions" value="224"/>
</dbReference>
<dbReference type="Proteomes" id="UP000007431">
    <property type="component" value="Unassembled WGS sequence"/>
</dbReference>
<dbReference type="GO" id="GO:0015937">
    <property type="term" value="P:coenzyme A biosynthetic process"/>
    <property type="evidence" value="ECO:0007669"/>
    <property type="project" value="EnsemblFungi"/>
</dbReference>
<keyword evidence="3" id="KW-0067">ATP-binding</keyword>
<evidence type="ECO:0000256" key="3">
    <source>
        <dbReference type="ARBA" id="ARBA00022840"/>
    </source>
</evidence>
<dbReference type="Gene3D" id="3.40.50.300">
    <property type="entry name" value="P-loop containing nucleotide triphosphate hydrolases"/>
    <property type="match status" value="1"/>
</dbReference>
<dbReference type="eggNOG" id="KOG3220">
    <property type="taxonomic scope" value="Eukaryota"/>
</dbReference>
<dbReference type="InterPro" id="IPR027417">
    <property type="entry name" value="P-loop_NTPase"/>
</dbReference>
<dbReference type="FunFam" id="3.40.50.300:FF:000485">
    <property type="entry name" value="Dephospho-CoA kinase CAB5"/>
    <property type="match status" value="1"/>
</dbReference>
<keyword evidence="6" id="KW-1185">Reference proteome</keyword>
<dbReference type="STRING" id="578458.D8PUI2"/>
<dbReference type="InterPro" id="IPR001977">
    <property type="entry name" value="Depp_CoAkinase"/>
</dbReference>
<dbReference type="GO" id="GO:0004140">
    <property type="term" value="F:dephospho-CoA kinase activity"/>
    <property type="evidence" value="ECO:0007669"/>
    <property type="project" value="InterPro"/>
</dbReference>
<dbReference type="PANTHER" id="PTHR10695">
    <property type="entry name" value="DEPHOSPHO-COA KINASE-RELATED"/>
    <property type="match status" value="1"/>
</dbReference>
<evidence type="ECO:0000313" key="6">
    <source>
        <dbReference type="Proteomes" id="UP000007431"/>
    </source>
</evidence>
<dbReference type="HOGENOM" id="CLU_057180_0_1_1"/>
<accession>D8PUI2</accession>
<dbReference type="PANTHER" id="PTHR10695:SF46">
    <property type="entry name" value="BIFUNCTIONAL COENZYME A SYNTHASE-RELATED"/>
    <property type="match status" value="1"/>
</dbReference>
<organism evidence="6">
    <name type="scientific">Schizophyllum commune (strain H4-8 / FGSC 9210)</name>
    <name type="common">Split gill fungus</name>
    <dbReference type="NCBI Taxonomy" id="578458"/>
    <lineage>
        <taxon>Eukaryota</taxon>
        <taxon>Fungi</taxon>
        <taxon>Dikarya</taxon>
        <taxon>Basidiomycota</taxon>
        <taxon>Agaricomycotina</taxon>
        <taxon>Agaricomycetes</taxon>
        <taxon>Agaricomycetidae</taxon>
        <taxon>Agaricales</taxon>
        <taxon>Schizophyllaceae</taxon>
        <taxon>Schizophyllum</taxon>
    </lineage>
</organism>
<dbReference type="GO" id="GO:1990143">
    <property type="term" value="C:CoA-synthesizing protein complex"/>
    <property type="evidence" value="ECO:0007669"/>
    <property type="project" value="EnsemblFungi"/>
</dbReference>
<keyword evidence="4" id="KW-1133">Transmembrane helix</keyword>
<dbReference type="NCBIfam" id="TIGR00152">
    <property type="entry name" value="dephospho-CoA kinase"/>
    <property type="match status" value="1"/>
</dbReference>
<reference evidence="5 6" key="1">
    <citation type="journal article" date="2010" name="Nat. Biotechnol.">
        <title>Genome sequence of the model mushroom Schizophyllum commune.</title>
        <authorList>
            <person name="Ohm R.A."/>
            <person name="de Jong J.F."/>
            <person name="Lugones L.G."/>
            <person name="Aerts A."/>
            <person name="Kothe E."/>
            <person name="Stajich J.E."/>
            <person name="de Vries R.P."/>
            <person name="Record E."/>
            <person name="Levasseur A."/>
            <person name="Baker S.E."/>
            <person name="Bartholomew K.A."/>
            <person name="Coutinho P.M."/>
            <person name="Erdmann S."/>
            <person name="Fowler T.J."/>
            <person name="Gathman A.C."/>
            <person name="Lombard V."/>
            <person name="Henrissat B."/>
            <person name="Knabe N."/>
            <person name="Kuees U."/>
            <person name="Lilly W.W."/>
            <person name="Lindquist E."/>
            <person name="Lucas S."/>
            <person name="Magnuson J.K."/>
            <person name="Piumi F."/>
            <person name="Raudaskoski M."/>
            <person name="Salamov A."/>
            <person name="Schmutz J."/>
            <person name="Schwarze F.W.M.R."/>
            <person name="vanKuyk P.A."/>
            <person name="Horton J.S."/>
            <person name="Grigoriev I.V."/>
            <person name="Woesten H.A.B."/>
        </authorList>
    </citation>
    <scope>NUCLEOTIDE SEQUENCE [LARGE SCALE GENOMIC DNA]</scope>
    <source>
        <strain evidence="6">H4-8 / FGSC 9210</strain>
    </source>
</reference>
<dbReference type="CDD" id="cd02022">
    <property type="entry name" value="DPCK"/>
    <property type="match status" value="1"/>
</dbReference>
<evidence type="ECO:0000256" key="4">
    <source>
        <dbReference type="SAM" id="Phobius"/>
    </source>
</evidence>
<dbReference type="PROSITE" id="PS51219">
    <property type="entry name" value="DPCK"/>
    <property type="match status" value="1"/>
</dbReference>
<evidence type="ECO:0000256" key="1">
    <source>
        <dbReference type="ARBA" id="ARBA00009018"/>
    </source>
</evidence>
<dbReference type="InParanoid" id="D8PUI2"/>
<dbReference type="VEuPathDB" id="FungiDB:SCHCODRAFT_02608533"/>
<dbReference type="GO" id="GO:0005811">
    <property type="term" value="C:lipid droplet"/>
    <property type="evidence" value="ECO:0007669"/>
    <property type="project" value="EnsemblFungi"/>
</dbReference>
<proteinExistence type="inferred from homology"/>
<dbReference type="RefSeq" id="XP_003035630.1">
    <property type="nucleotide sequence ID" value="XM_003035584.1"/>
</dbReference>
<dbReference type="HAMAP" id="MF_00376">
    <property type="entry name" value="Dephospho_CoA_kinase"/>
    <property type="match status" value="1"/>
</dbReference>
<dbReference type="KEGG" id="scm:SCHCO_02608533"/>
<dbReference type="GeneID" id="9587204"/>
<evidence type="ECO:0008006" key="7">
    <source>
        <dbReference type="Google" id="ProtNLM"/>
    </source>
</evidence>
<dbReference type="Pfam" id="PF01121">
    <property type="entry name" value="CoaE"/>
    <property type="match status" value="1"/>
</dbReference>
<name>D8PUI2_SCHCM</name>
<dbReference type="OrthoDB" id="247245at2759"/>
<keyword evidence="4" id="KW-0472">Membrane</keyword>
<dbReference type="GO" id="GO:0005524">
    <property type="term" value="F:ATP binding"/>
    <property type="evidence" value="ECO:0007669"/>
    <property type="project" value="UniProtKB-KW"/>
</dbReference>
<gene>
    <name evidence="5" type="ORF">SCHCODRAFT_73924</name>
</gene>
<dbReference type="GO" id="GO:0031315">
    <property type="term" value="C:extrinsic component of mitochondrial outer membrane"/>
    <property type="evidence" value="ECO:0007669"/>
    <property type="project" value="EnsemblFungi"/>
</dbReference>
<evidence type="ECO:0000313" key="5">
    <source>
        <dbReference type="EMBL" id="EFJ00728.1"/>
    </source>
</evidence>
<dbReference type="AlphaFoldDB" id="D8PUI2"/>
<feature type="transmembrane region" description="Helical" evidence="4">
    <location>
        <begin position="201"/>
        <end position="223"/>
    </location>
</feature>